<keyword evidence="4" id="KW-1185">Reference proteome</keyword>
<dbReference type="Gene3D" id="3.90.45.10">
    <property type="entry name" value="Peptide deformylase"/>
    <property type="match status" value="1"/>
</dbReference>
<dbReference type="InterPro" id="IPR036821">
    <property type="entry name" value="Peptide_deformylase_sf"/>
</dbReference>
<comment type="catalytic activity">
    <reaction evidence="2">
        <text>N-terminal N-formyl-L-methionyl-[peptide] + H2O = N-terminal L-methionyl-[peptide] + formate</text>
        <dbReference type="Rhea" id="RHEA:24420"/>
        <dbReference type="Rhea" id="RHEA-COMP:10639"/>
        <dbReference type="Rhea" id="RHEA-COMP:10640"/>
        <dbReference type="ChEBI" id="CHEBI:15377"/>
        <dbReference type="ChEBI" id="CHEBI:15740"/>
        <dbReference type="ChEBI" id="CHEBI:49298"/>
        <dbReference type="ChEBI" id="CHEBI:64731"/>
        <dbReference type="EC" id="3.5.1.88"/>
    </reaction>
</comment>
<dbReference type="eggNOG" id="COG0242">
    <property type="taxonomic scope" value="Bacteria"/>
</dbReference>
<protein>
    <recommendedName>
        <fullName evidence="2">Peptide deformylase</fullName>
        <shortName evidence="2">PDF</shortName>
        <ecNumber evidence="2">3.5.1.88</ecNumber>
    </recommendedName>
    <alternativeName>
        <fullName evidence="2">Polypeptide deformylase</fullName>
    </alternativeName>
</protein>
<dbReference type="GO" id="GO:0046872">
    <property type="term" value="F:metal ion binding"/>
    <property type="evidence" value="ECO:0007669"/>
    <property type="project" value="UniProtKB-KW"/>
</dbReference>
<dbReference type="NCBIfam" id="NF001159">
    <property type="entry name" value="PRK00150.1-3"/>
    <property type="match status" value="1"/>
</dbReference>
<keyword evidence="2" id="KW-0648">Protein biosynthesis</keyword>
<dbReference type="SUPFAM" id="SSF56420">
    <property type="entry name" value="Peptide deformylase"/>
    <property type="match status" value="1"/>
</dbReference>
<dbReference type="GeneID" id="90984104"/>
<keyword evidence="2" id="KW-0408">Iron</keyword>
<comment type="function">
    <text evidence="2">Removes the formyl group from the N-terminal Met of newly synthesized proteins. Requires at least a dipeptide for an efficient rate of reaction. N-terminal L-methionine is a prerequisite for activity but the enzyme has broad specificity at other positions.</text>
</comment>
<name>A0A073IPY2_9BACT</name>
<feature type="binding site" evidence="2">
    <location>
        <position position="130"/>
    </location>
    <ligand>
        <name>Fe cation</name>
        <dbReference type="ChEBI" id="CHEBI:24875"/>
    </ligand>
</feature>
<dbReference type="PIRSF" id="PIRSF004749">
    <property type="entry name" value="Pep_def"/>
    <property type="match status" value="1"/>
</dbReference>
<dbReference type="PATRIC" id="fig|2754.20.peg.1022"/>
<dbReference type="EMBL" id="JMKI01000037">
    <property type="protein sequence ID" value="KEJ91824.1"/>
    <property type="molecule type" value="Genomic_DNA"/>
</dbReference>
<comment type="caution">
    <text evidence="3">The sequence shown here is derived from an EMBL/GenBank/DDBJ whole genome shotgun (WGS) entry which is preliminary data.</text>
</comment>
<comment type="cofactor">
    <cofactor evidence="2">
        <name>Fe(2+)</name>
        <dbReference type="ChEBI" id="CHEBI:29033"/>
    </cofactor>
    <text evidence="2">Binds 1 Fe(2+) ion.</text>
</comment>
<dbReference type="InterPro" id="IPR023635">
    <property type="entry name" value="Peptide_deformylase"/>
</dbReference>
<evidence type="ECO:0000256" key="1">
    <source>
        <dbReference type="ARBA" id="ARBA00010759"/>
    </source>
</evidence>
<dbReference type="GO" id="GO:0006412">
    <property type="term" value="P:translation"/>
    <property type="evidence" value="ECO:0007669"/>
    <property type="project" value="UniProtKB-UniRule"/>
</dbReference>
<keyword evidence="2" id="KW-0378">Hydrolase</keyword>
<dbReference type="CDD" id="cd00487">
    <property type="entry name" value="Pep_deformylase"/>
    <property type="match status" value="1"/>
</dbReference>
<dbReference type="PRINTS" id="PR01576">
    <property type="entry name" value="PDEFORMYLASE"/>
</dbReference>
<comment type="similarity">
    <text evidence="1 2">Belongs to the polypeptide deformylase family.</text>
</comment>
<dbReference type="Proteomes" id="UP000027665">
    <property type="component" value="Unassembled WGS sequence"/>
</dbReference>
<gene>
    <name evidence="2" type="primary">def</name>
    <name evidence="3" type="ORF">EH55_07600</name>
</gene>
<proteinExistence type="inferred from homology"/>
<accession>A0A073IPY2</accession>
<evidence type="ECO:0000313" key="4">
    <source>
        <dbReference type="Proteomes" id="UP000027665"/>
    </source>
</evidence>
<dbReference type="OrthoDB" id="9784988at2"/>
<feature type="binding site" evidence="2">
    <location>
        <position position="134"/>
    </location>
    <ligand>
        <name>Fe cation</name>
        <dbReference type="ChEBI" id="CHEBI:24875"/>
    </ligand>
</feature>
<dbReference type="Pfam" id="PF01327">
    <property type="entry name" value="Pep_deformylase"/>
    <property type="match status" value="1"/>
</dbReference>
<dbReference type="AlphaFoldDB" id="A0A073IPY2"/>
<dbReference type="EC" id="3.5.1.88" evidence="2"/>
<dbReference type="PANTHER" id="PTHR10458">
    <property type="entry name" value="PEPTIDE DEFORMYLASE"/>
    <property type="match status" value="1"/>
</dbReference>
<feature type="binding site" evidence="2">
    <location>
        <position position="88"/>
    </location>
    <ligand>
        <name>Fe cation</name>
        <dbReference type="ChEBI" id="CHEBI:24875"/>
    </ligand>
</feature>
<dbReference type="RefSeq" id="WP_037977196.1">
    <property type="nucleotide sequence ID" value="NZ_JAXDSK010000047.1"/>
</dbReference>
<keyword evidence="2" id="KW-0479">Metal-binding</keyword>
<dbReference type="HAMAP" id="MF_00163">
    <property type="entry name" value="Pep_deformylase"/>
    <property type="match status" value="1"/>
</dbReference>
<dbReference type="PANTHER" id="PTHR10458:SF22">
    <property type="entry name" value="PEPTIDE DEFORMYLASE"/>
    <property type="match status" value="1"/>
</dbReference>
<evidence type="ECO:0000313" key="3">
    <source>
        <dbReference type="EMBL" id="KEJ91824.1"/>
    </source>
</evidence>
<sequence length="163" mass="18509">MAVRKIYIYPDAALRRETEEVKDFDEDLQALAADMFETMYASDGIGLAAPQVGVSKKLVVIDYQGDKNVLVNPVITKEEGEVTREEGCLSFPGIYEKVLSPEKISVKYFDENGKEYERDLEGFTACVFHHEIDHLNGRLLIDRVSPMKRAFLKKKMSKKAAEE</sequence>
<reference evidence="3 4" key="1">
    <citation type="submission" date="2014-04" db="EMBL/GenBank/DDBJ databases">
        <title>Draft Genome Sequence of Synergistes jonesii.</title>
        <authorList>
            <person name="Coil D.A."/>
            <person name="Eisen J.A."/>
            <person name="Holland-Moritz H.E."/>
        </authorList>
    </citation>
    <scope>NUCLEOTIDE SEQUENCE [LARGE SCALE GENOMIC DNA]</scope>
    <source>
        <strain evidence="3 4">78-1</strain>
    </source>
</reference>
<feature type="active site" evidence="2">
    <location>
        <position position="131"/>
    </location>
</feature>
<evidence type="ECO:0000256" key="2">
    <source>
        <dbReference type="HAMAP-Rule" id="MF_00163"/>
    </source>
</evidence>
<dbReference type="NCBIfam" id="TIGR00079">
    <property type="entry name" value="pept_deformyl"/>
    <property type="match status" value="1"/>
</dbReference>
<dbReference type="STRING" id="2754.EH55_07600"/>
<dbReference type="GO" id="GO:0042586">
    <property type="term" value="F:peptide deformylase activity"/>
    <property type="evidence" value="ECO:0007669"/>
    <property type="project" value="UniProtKB-UniRule"/>
</dbReference>
<organism evidence="3 4">
    <name type="scientific">Synergistes jonesii</name>
    <dbReference type="NCBI Taxonomy" id="2754"/>
    <lineage>
        <taxon>Bacteria</taxon>
        <taxon>Thermotogati</taxon>
        <taxon>Synergistota</taxon>
        <taxon>Synergistia</taxon>
        <taxon>Synergistales</taxon>
        <taxon>Synergistaceae</taxon>
        <taxon>Synergistes</taxon>
    </lineage>
</organism>